<protein>
    <submittedName>
        <fullName evidence="1">Uncharacterized protein</fullName>
    </submittedName>
</protein>
<dbReference type="EMBL" id="CP021965">
    <property type="protein sequence ID" value="AWV33424.1"/>
    <property type="molecule type" value="Genomic_DNA"/>
</dbReference>
<name>A0AAD0KJ14_9BACL</name>
<evidence type="ECO:0000313" key="2">
    <source>
        <dbReference type="Proteomes" id="UP000249163"/>
    </source>
</evidence>
<gene>
    <name evidence="1" type="ORF">CD191_12795</name>
</gene>
<sequence length="86" mass="9909">MLKSLKRLRPKGSYETIGESARSLSNLISSLVHAIGYFDDDVRESLEQLETVVPAPLILKYDWIEDDESLGREFVQVRRDRQTIKS</sequence>
<proteinExistence type="predicted"/>
<reference evidence="1 2" key="1">
    <citation type="submission" date="2017-06" db="EMBL/GenBank/DDBJ databases">
        <title>Complete genome sequence of Paenibacillus odorifer CBA7130.</title>
        <authorList>
            <person name="Nam Y.-D."/>
            <person name="Kang J."/>
            <person name="Chung W.-H."/>
        </authorList>
    </citation>
    <scope>NUCLEOTIDE SEQUENCE [LARGE SCALE GENOMIC DNA]</scope>
    <source>
        <strain evidence="1 2">CBA7130</strain>
    </source>
</reference>
<dbReference type="AlphaFoldDB" id="A0AAD0KJ14"/>
<organism evidence="1 2">
    <name type="scientific">Paenibacillus odorifer</name>
    <dbReference type="NCBI Taxonomy" id="189426"/>
    <lineage>
        <taxon>Bacteria</taxon>
        <taxon>Bacillati</taxon>
        <taxon>Bacillota</taxon>
        <taxon>Bacilli</taxon>
        <taxon>Bacillales</taxon>
        <taxon>Paenibacillaceae</taxon>
        <taxon>Paenibacillus</taxon>
    </lineage>
</organism>
<evidence type="ECO:0000313" key="1">
    <source>
        <dbReference type="EMBL" id="AWV33424.1"/>
    </source>
</evidence>
<dbReference type="Proteomes" id="UP000249163">
    <property type="component" value="Chromosome"/>
</dbReference>
<accession>A0AAD0KJ14</accession>